<name>C7NTZ4_HALUD</name>
<dbReference type="GeneID" id="8384366"/>
<dbReference type="RefSeq" id="WP_015789810.1">
    <property type="nucleotide sequence ID" value="NC_013158.1"/>
</dbReference>
<keyword evidence="4" id="KW-1185">Reference proteome</keyword>
<protein>
    <submittedName>
        <fullName evidence="3">Uncharacterized protein</fullName>
    </submittedName>
</protein>
<feature type="transmembrane region" description="Helical" evidence="2">
    <location>
        <begin position="108"/>
        <end position="126"/>
    </location>
</feature>
<accession>C7NTZ4</accession>
<dbReference type="EMBL" id="CP001687">
    <property type="protein sequence ID" value="ACV12239.1"/>
    <property type="molecule type" value="Genomic_DNA"/>
</dbReference>
<reference evidence="3 4" key="1">
    <citation type="journal article" date="2009" name="Stand. Genomic Sci.">
        <title>Complete genome sequence of Halorhabdus utahensis type strain (AX-2).</title>
        <authorList>
            <person name="Anderson I."/>
            <person name="Tindall B.J."/>
            <person name="Pomrenke H."/>
            <person name="Goker M."/>
            <person name="Lapidus A."/>
            <person name="Nolan M."/>
            <person name="Copeland A."/>
            <person name="Glavina Del Rio T."/>
            <person name="Chen F."/>
            <person name="Tice H."/>
            <person name="Cheng J.F."/>
            <person name="Lucas S."/>
            <person name="Chertkov O."/>
            <person name="Bruce D."/>
            <person name="Brettin T."/>
            <person name="Detter J.C."/>
            <person name="Han C."/>
            <person name="Goodwin L."/>
            <person name="Land M."/>
            <person name="Hauser L."/>
            <person name="Chang Y.J."/>
            <person name="Jeffries C.D."/>
            <person name="Pitluck S."/>
            <person name="Pati A."/>
            <person name="Mavromatis K."/>
            <person name="Ivanova N."/>
            <person name="Ovchinnikova G."/>
            <person name="Chen A."/>
            <person name="Palaniappan K."/>
            <person name="Chain P."/>
            <person name="Rohde M."/>
            <person name="Bristow J."/>
            <person name="Eisen J.A."/>
            <person name="Markowitz V."/>
            <person name="Hugenholtz P."/>
            <person name="Kyrpides N.C."/>
            <person name="Klenk H.P."/>
        </authorList>
    </citation>
    <scope>NUCLEOTIDE SEQUENCE [LARGE SCALE GENOMIC DNA]</scope>
    <source>
        <strain evidence="4">DSM 12940 / JCM 11049 / AX-2</strain>
    </source>
</reference>
<dbReference type="KEGG" id="hut:Huta_2072"/>
<keyword evidence="2" id="KW-0812">Transmembrane</keyword>
<gene>
    <name evidence="3" type="ordered locus">Huta_2072</name>
</gene>
<dbReference type="AlphaFoldDB" id="C7NTZ4"/>
<feature type="transmembrane region" description="Helical" evidence="2">
    <location>
        <begin position="39"/>
        <end position="58"/>
    </location>
</feature>
<organism evidence="3 4">
    <name type="scientific">Halorhabdus utahensis (strain DSM 12940 / JCM 11049 / AX-2)</name>
    <dbReference type="NCBI Taxonomy" id="519442"/>
    <lineage>
        <taxon>Archaea</taxon>
        <taxon>Methanobacteriati</taxon>
        <taxon>Methanobacteriota</taxon>
        <taxon>Stenosarchaea group</taxon>
        <taxon>Halobacteria</taxon>
        <taxon>Halobacteriales</taxon>
        <taxon>Haloarculaceae</taxon>
        <taxon>Halorhabdus</taxon>
    </lineage>
</organism>
<dbReference type="HOGENOM" id="CLU_1607118_0_0_2"/>
<dbReference type="STRING" id="519442.Huta_2072"/>
<evidence type="ECO:0000313" key="4">
    <source>
        <dbReference type="Proteomes" id="UP000002071"/>
    </source>
</evidence>
<sequence>MSVLGDAVQALNEDIEIAAFLPGVNYVFLLIASEDGSNLFFGLALGASVVGATLFNHLRHLASDESTNTDDTEADERENASEEWEDPRDGGNNQSGGDRQISQQSASMLLLLVWGALLLVSMHFLFERFSKNRVLPEVLFFISVGFIALYVTDIILNRYISSYNS</sequence>
<feature type="compositionally biased region" description="Acidic residues" evidence="1">
    <location>
        <begin position="67"/>
        <end position="86"/>
    </location>
</feature>
<evidence type="ECO:0000256" key="1">
    <source>
        <dbReference type="SAM" id="MobiDB-lite"/>
    </source>
</evidence>
<feature type="region of interest" description="Disordered" evidence="1">
    <location>
        <begin position="65"/>
        <end position="99"/>
    </location>
</feature>
<keyword evidence="2" id="KW-1133">Transmembrane helix</keyword>
<keyword evidence="2" id="KW-0472">Membrane</keyword>
<evidence type="ECO:0000256" key="2">
    <source>
        <dbReference type="SAM" id="Phobius"/>
    </source>
</evidence>
<feature type="transmembrane region" description="Helical" evidence="2">
    <location>
        <begin position="138"/>
        <end position="156"/>
    </location>
</feature>
<proteinExistence type="predicted"/>
<evidence type="ECO:0000313" key="3">
    <source>
        <dbReference type="EMBL" id="ACV12239.1"/>
    </source>
</evidence>
<dbReference type="OrthoDB" id="380832at2157"/>
<dbReference type="Proteomes" id="UP000002071">
    <property type="component" value="Chromosome"/>
</dbReference>